<dbReference type="GO" id="GO:0003676">
    <property type="term" value="F:nucleic acid binding"/>
    <property type="evidence" value="ECO:0007669"/>
    <property type="project" value="InterPro"/>
</dbReference>
<evidence type="ECO:0000256" key="1">
    <source>
        <dbReference type="ARBA" id="ARBA00011900"/>
    </source>
</evidence>
<evidence type="ECO:0000256" key="2">
    <source>
        <dbReference type="ARBA" id="ARBA00022603"/>
    </source>
</evidence>
<dbReference type="GO" id="GO:0006304">
    <property type="term" value="P:DNA modification"/>
    <property type="evidence" value="ECO:0007669"/>
    <property type="project" value="InterPro"/>
</dbReference>
<dbReference type="SUPFAM" id="SSF53335">
    <property type="entry name" value="S-adenosyl-L-methionine-dependent methyltransferases"/>
    <property type="match status" value="1"/>
</dbReference>
<reference evidence="7 8" key="1">
    <citation type="journal article" date="2014" name="PLoS Genet.">
        <title>Phylogenetically driven sequencing of extremely halophilic archaea reveals strategies for static and dynamic osmo-response.</title>
        <authorList>
            <person name="Becker E.A."/>
            <person name="Seitzer P.M."/>
            <person name="Tritt A."/>
            <person name="Larsen D."/>
            <person name="Krusor M."/>
            <person name="Yao A.I."/>
            <person name="Wu D."/>
            <person name="Madern D."/>
            <person name="Eisen J.A."/>
            <person name="Darling A.E."/>
            <person name="Facciotti M.T."/>
        </authorList>
    </citation>
    <scope>NUCLEOTIDE SEQUENCE [LARGE SCALE GENOMIC DNA]</scope>
    <source>
        <strain evidence="7 8">DSM 1307</strain>
    </source>
</reference>
<gene>
    <name evidence="7" type="ORF">C448_15508</name>
</gene>
<evidence type="ECO:0000256" key="5">
    <source>
        <dbReference type="ARBA" id="ARBA00047942"/>
    </source>
</evidence>
<keyword evidence="8" id="KW-1185">Reference proteome</keyword>
<dbReference type="eggNOG" id="arCOG04814">
    <property type="taxonomic scope" value="Archaea"/>
</dbReference>
<evidence type="ECO:0000259" key="6">
    <source>
        <dbReference type="Pfam" id="PF07669"/>
    </source>
</evidence>
<dbReference type="EMBL" id="AOMC01000167">
    <property type="protein sequence ID" value="EMA38774.1"/>
    <property type="molecule type" value="Genomic_DNA"/>
</dbReference>
<dbReference type="PROSITE" id="PS00092">
    <property type="entry name" value="N6_MTASE"/>
    <property type="match status" value="1"/>
</dbReference>
<dbReference type="InterPro" id="IPR029063">
    <property type="entry name" value="SAM-dependent_MTases_sf"/>
</dbReference>
<dbReference type="EC" id="2.1.1.72" evidence="1"/>
<dbReference type="Gene3D" id="3.40.50.150">
    <property type="entry name" value="Vaccinia Virus protein VP39"/>
    <property type="match status" value="1"/>
</dbReference>
<keyword evidence="4" id="KW-0949">S-adenosyl-L-methionine</keyword>
<comment type="catalytic activity">
    <reaction evidence="5">
        <text>a 2'-deoxyadenosine in DNA + S-adenosyl-L-methionine = an N(6)-methyl-2'-deoxyadenosine in DNA + S-adenosyl-L-homocysteine + H(+)</text>
        <dbReference type="Rhea" id="RHEA:15197"/>
        <dbReference type="Rhea" id="RHEA-COMP:12418"/>
        <dbReference type="Rhea" id="RHEA-COMP:12419"/>
        <dbReference type="ChEBI" id="CHEBI:15378"/>
        <dbReference type="ChEBI" id="CHEBI:57856"/>
        <dbReference type="ChEBI" id="CHEBI:59789"/>
        <dbReference type="ChEBI" id="CHEBI:90615"/>
        <dbReference type="ChEBI" id="CHEBI:90616"/>
        <dbReference type="EC" id="2.1.1.72"/>
    </reaction>
</comment>
<protein>
    <recommendedName>
        <fullName evidence="1">site-specific DNA-methyltransferase (adenine-specific)</fullName>
        <ecNumber evidence="1">2.1.1.72</ecNumber>
    </recommendedName>
</protein>
<organism evidence="7 8">
    <name type="scientific">Halococcus morrhuae DSM 1307</name>
    <dbReference type="NCBI Taxonomy" id="931277"/>
    <lineage>
        <taxon>Archaea</taxon>
        <taxon>Methanobacteriati</taxon>
        <taxon>Methanobacteriota</taxon>
        <taxon>Stenosarchaea group</taxon>
        <taxon>Halobacteria</taxon>
        <taxon>Halobacteriales</taxon>
        <taxon>Halococcaceae</taxon>
        <taxon>Halococcus</taxon>
    </lineage>
</organism>
<evidence type="ECO:0000256" key="3">
    <source>
        <dbReference type="ARBA" id="ARBA00022679"/>
    </source>
</evidence>
<comment type="caution">
    <text evidence="7">The sequence shown here is derived from an EMBL/GenBank/DDBJ whole genome shotgun (WGS) entry which is preliminary data.</text>
</comment>
<keyword evidence="2" id="KW-0489">Methyltransferase</keyword>
<dbReference type="Proteomes" id="UP000011568">
    <property type="component" value="Unassembled WGS sequence"/>
</dbReference>
<evidence type="ECO:0000313" key="8">
    <source>
        <dbReference type="Proteomes" id="UP000011568"/>
    </source>
</evidence>
<proteinExistence type="predicted"/>
<dbReference type="STRING" id="931277.C448_15508"/>
<dbReference type="AlphaFoldDB" id="M0M2E0"/>
<feature type="domain" description="Type II methyltransferase M.TaqI-like" evidence="6">
    <location>
        <begin position="112"/>
        <end position="329"/>
    </location>
</feature>
<evidence type="ECO:0000256" key="4">
    <source>
        <dbReference type="ARBA" id="ARBA00022691"/>
    </source>
</evidence>
<keyword evidence="3" id="KW-0808">Transferase</keyword>
<dbReference type="PANTHER" id="PTHR33841">
    <property type="entry name" value="DNA METHYLTRANSFERASE YEEA-RELATED"/>
    <property type="match status" value="1"/>
</dbReference>
<name>M0M2E0_HALMO</name>
<sequence>MVNDDGERKATGAYYTPDYVVTYIVEEAVGPLLSDIEAELTEMDMEPGTQEYVIAFWERVTELKILDPAMGSGHFLTKATGYLAEAMMERVRELETGRLFDEEQVRREISRECIYGVDVNGMAVELAKLSMWLETLAADQPLAFLDHHLKSGNSLVGSDITDVLSRDEGDSGQVTLAYDFAQTRQRALDHVMDLTGELLAIDNETLEDIHSMEELYDDIRADPLYQRLFAMATVHTASEFGFDVPEDAIERMARAIEDEATWADIEAADWFRVAQAMADEEGFFHWELEFPAVFFDSDGERLASAGFDAIVGNPPYGADFNEQEMAYLNQESVDHIELEQASA</sequence>
<dbReference type="Pfam" id="PF07669">
    <property type="entry name" value="Eco57I"/>
    <property type="match status" value="1"/>
</dbReference>
<dbReference type="InterPro" id="IPR002052">
    <property type="entry name" value="DNA_methylase_N6_adenine_CS"/>
</dbReference>
<dbReference type="GO" id="GO:0009007">
    <property type="term" value="F:site-specific DNA-methyltransferase (adenine-specific) activity"/>
    <property type="evidence" value="ECO:0007669"/>
    <property type="project" value="UniProtKB-EC"/>
</dbReference>
<dbReference type="PANTHER" id="PTHR33841:SF1">
    <property type="entry name" value="DNA METHYLTRANSFERASE A"/>
    <property type="match status" value="1"/>
</dbReference>
<evidence type="ECO:0000313" key="7">
    <source>
        <dbReference type="EMBL" id="EMA38774.1"/>
    </source>
</evidence>
<dbReference type="PRINTS" id="PR00507">
    <property type="entry name" value="N12N6MTFRASE"/>
</dbReference>
<dbReference type="GO" id="GO:0032259">
    <property type="term" value="P:methylation"/>
    <property type="evidence" value="ECO:0007669"/>
    <property type="project" value="UniProtKB-KW"/>
</dbReference>
<dbReference type="InterPro" id="IPR011639">
    <property type="entry name" value="MethylTrfase_TaqI-like_dom"/>
</dbReference>
<dbReference type="InterPro" id="IPR050953">
    <property type="entry name" value="N4_N6_ade-DNA_methylase"/>
</dbReference>
<accession>M0M2E0</accession>